<dbReference type="InterPro" id="IPR031654">
    <property type="entry name" value="Capsid_N"/>
</dbReference>
<dbReference type="GO" id="GO:0005198">
    <property type="term" value="F:structural molecule activity"/>
    <property type="evidence" value="ECO:0007669"/>
    <property type="project" value="InterPro"/>
</dbReference>
<dbReference type="SUPFAM" id="SSF49749">
    <property type="entry name" value="Group II dsDNA viruses VP"/>
    <property type="match status" value="2"/>
</dbReference>
<dbReference type="InterPro" id="IPR016112">
    <property type="entry name" value="VP_dsDNA_II"/>
</dbReference>
<dbReference type="InterPro" id="IPR038519">
    <property type="entry name" value="MCP_C_sf"/>
</dbReference>
<protein>
    <recommendedName>
        <fullName evidence="4">Major capsid protein</fullName>
    </recommendedName>
</protein>
<dbReference type="AlphaFoldDB" id="A0A6C0ENP3"/>
<dbReference type="InterPro" id="IPR007542">
    <property type="entry name" value="MCP_C"/>
</dbReference>
<dbReference type="Pfam" id="PF04451">
    <property type="entry name" value="Capsid_NCLDV"/>
    <property type="match status" value="1"/>
</dbReference>
<organism evidence="3">
    <name type="scientific">viral metagenome</name>
    <dbReference type="NCBI Taxonomy" id="1070528"/>
    <lineage>
        <taxon>unclassified sequences</taxon>
        <taxon>metagenomes</taxon>
        <taxon>organismal metagenomes</taxon>
    </lineage>
</organism>
<dbReference type="Pfam" id="PF16903">
    <property type="entry name" value="Capsid_N"/>
    <property type="match status" value="1"/>
</dbReference>
<evidence type="ECO:0000313" key="3">
    <source>
        <dbReference type="EMBL" id="QHT30796.1"/>
    </source>
</evidence>
<dbReference type="EMBL" id="MN738912">
    <property type="protein sequence ID" value="QHT30796.1"/>
    <property type="molecule type" value="Genomic_DNA"/>
</dbReference>
<dbReference type="Gene3D" id="2.70.9.10">
    <property type="entry name" value="Adenovirus Type 2 Hexon, domain 4"/>
    <property type="match status" value="1"/>
</dbReference>
<evidence type="ECO:0000259" key="2">
    <source>
        <dbReference type="Pfam" id="PF16903"/>
    </source>
</evidence>
<feature type="domain" description="Major capsid protein N-terminal" evidence="2">
    <location>
        <begin position="25"/>
        <end position="223"/>
    </location>
</feature>
<reference evidence="3" key="1">
    <citation type="journal article" date="2020" name="Nature">
        <title>Giant virus diversity and host interactions through global metagenomics.</title>
        <authorList>
            <person name="Schulz F."/>
            <person name="Roux S."/>
            <person name="Paez-Espino D."/>
            <person name="Jungbluth S."/>
            <person name="Walsh D.A."/>
            <person name="Denef V.J."/>
            <person name="McMahon K.D."/>
            <person name="Konstantinidis K.T."/>
            <person name="Eloe-Fadrosh E.A."/>
            <person name="Kyrpides N.C."/>
            <person name="Woyke T."/>
        </authorList>
    </citation>
    <scope>NUCLEOTIDE SEQUENCE</scope>
    <source>
        <strain evidence="3">GVMAG-M-3300009151-50</strain>
    </source>
</reference>
<evidence type="ECO:0000259" key="1">
    <source>
        <dbReference type="Pfam" id="PF04451"/>
    </source>
</evidence>
<evidence type="ECO:0008006" key="4">
    <source>
        <dbReference type="Google" id="ProtNLM"/>
    </source>
</evidence>
<proteinExistence type="predicted"/>
<name>A0A6C0ENP3_9ZZZZ</name>
<sequence length="418" mass="47306">MGGGLLQLVAYGAQDAYLSGNPQITFWRGLFKRHTNFAMEPFRVNLNGQAAWGTKSSAILGRHADLIGPTYVEMVFPKKPSGSNHNSWADMISANAIKYVELDIGGQIIDRQYSEFMFIWYTLTLNYLQNNNLIKLITAGEQPENCVNGQDTSTEPAYVPLNFFFCRNPGAALPLIALQYHEVKINILWNKPECLLNSDDDTPLSLVPELAQANLVVDYIYLDVEERRRMAQESHEYLIEQLQFNESKGLSSFNNRVDLTFNHPVKELIWVTQQTGKSQCRYSYYDNNDVLVPSPHNLAGSMYDYDNVIDKCLIQLNGQERMGVQNGKYFSTVQPYQHHTGLAKSGVYMYSFAIKPEEHQPSGTCNFSRIDTATLVFNIKGNAHLKPDNDETIDIRVYAINYNILRVMSGMGGLAYSN</sequence>
<feature type="domain" description="Major capsid protein C-terminal" evidence="1">
    <location>
        <begin position="226"/>
        <end position="413"/>
    </location>
</feature>
<dbReference type="Gene3D" id="2.70.9.20">
    <property type="entry name" value="Major capsid protein Vp54"/>
    <property type="match status" value="1"/>
</dbReference>
<accession>A0A6C0ENP3</accession>